<accession>A0AAE9YUE7</accession>
<evidence type="ECO:0000256" key="10">
    <source>
        <dbReference type="ARBA" id="ARBA00023136"/>
    </source>
</evidence>
<comment type="pathway">
    <text evidence="12">Bacterial outer membrane biogenesis; LPS O-antigen biosynthesis.</text>
</comment>
<dbReference type="Pfam" id="PF00953">
    <property type="entry name" value="Glycos_transf_4"/>
    <property type="match status" value="1"/>
</dbReference>
<keyword evidence="8 12" id="KW-0448">Lipopolysaccharide biosynthesis</keyword>
<comment type="subcellular location">
    <subcellularLocation>
        <location evidence="12">Cell inner membrane</location>
        <topology evidence="12">Multi-pass membrane protein</topology>
    </subcellularLocation>
    <subcellularLocation>
        <location evidence="1">Cell membrane</location>
        <topology evidence="1">Multi-pass membrane protein</topology>
    </subcellularLocation>
</comment>
<protein>
    <recommendedName>
        <fullName evidence="12">Undecaprenyl-phosphate alpha-N-acetylglucosaminyl 1-phosphate transferase</fullName>
        <ecNumber evidence="12">2.7.8.33</ecNumber>
    </recommendedName>
    <alternativeName>
        <fullName evidence="12">UDP-GlcNAc:undecaprenyl-phosphate GlcNAc-1-phosphate transferase</fullName>
    </alternativeName>
    <alternativeName>
        <fullName evidence="12">Undecaprenyl-phosphate GlcNAc-1-phosphate transferase</fullName>
    </alternativeName>
</protein>
<proteinExistence type="inferred from homology"/>
<evidence type="ECO:0000256" key="4">
    <source>
        <dbReference type="ARBA" id="ARBA00022676"/>
    </source>
</evidence>
<dbReference type="GO" id="GO:0044038">
    <property type="term" value="P:cell wall macromolecule biosynthetic process"/>
    <property type="evidence" value="ECO:0007669"/>
    <property type="project" value="TreeGrafter"/>
</dbReference>
<evidence type="ECO:0000256" key="1">
    <source>
        <dbReference type="ARBA" id="ARBA00004651"/>
    </source>
</evidence>
<dbReference type="GO" id="GO:0005886">
    <property type="term" value="C:plasma membrane"/>
    <property type="evidence" value="ECO:0007669"/>
    <property type="project" value="UniProtKB-SubCell"/>
</dbReference>
<feature type="binding site" evidence="13">
    <location>
        <position position="151"/>
    </location>
    <ligand>
        <name>Mg(2+)</name>
        <dbReference type="ChEBI" id="CHEBI:18420"/>
    </ligand>
</feature>
<keyword evidence="7 12" id="KW-0460">Magnesium</keyword>
<keyword evidence="3 12" id="KW-0997">Cell inner membrane</keyword>
<feature type="transmembrane region" description="Helical" evidence="12">
    <location>
        <begin position="6"/>
        <end position="23"/>
    </location>
</feature>
<dbReference type="GO" id="GO:0009243">
    <property type="term" value="P:O antigen biosynthetic process"/>
    <property type="evidence" value="ECO:0007669"/>
    <property type="project" value="UniProtKB-UniRule"/>
</dbReference>
<dbReference type="AlphaFoldDB" id="A0AAE9YUE7"/>
<feature type="transmembrane region" description="Helical" evidence="12">
    <location>
        <begin position="319"/>
        <end position="337"/>
    </location>
</feature>
<keyword evidence="9 12" id="KW-1133">Transmembrane helix</keyword>
<feature type="binding site" evidence="13">
    <location>
        <position position="216"/>
    </location>
    <ligand>
        <name>Mg(2+)</name>
        <dbReference type="ChEBI" id="CHEBI:18420"/>
    </ligand>
</feature>
<evidence type="ECO:0000256" key="12">
    <source>
        <dbReference type="HAMAP-Rule" id="MF_02030"/>
    </source>
</evidence>
<evidence type="ECO:0000256" key="13">
    <source>
        <dbReference type="PIRSR" id="PIRSR600715-1"/>
    </source>
</evidence>
<dbReference type="PANTHER" id="PTHR22926">
    <property type="entry name" value="PHOSPHO-N-ACETYLMURAMOYL-PENTAPEPTIDE-TRANSFERASE"/>
    <property type="match status" value="1"/>
</dbReference>
<dbReference type="GO" id="GO:0030145">
    <property type="term" value="F:manganese ion binding"/>
    <property type="evidence" value="ECO:0007669"/>
    <property type="project" value="InterPro"/>
</dbReference>
<dbReference type="InterPro" id="IPR012750">
    <property type="entry name" value="ECA_WecA-rel"/>
</dbReference>
<feature type="transmembrane region" description="Helical" evidence="12">
    <location>
        <begin position="183"/>
        <end position="200"/>
    </location>
</feature>
<dbReference type="HAMAP" id="MF_02030">
    <property type="entry name" value="WecA_Gammaproteo"/>
    <property type="match status" value="1"/>
</dbReference>
<comment type="function">
    <text evidence="12">Catalyzes the transfer of the GlcNAc-1-phosphate moiety from UDP-GlcNAc onto the carrier lipid undecaprenyl phosphate (C55-P), yielding GlcNAc-pyrophosphoryl-undecaprenyl (GlcNAc-PP-C55).</text>
</comment>
<evidence type="ECO:0000313" key="15">
    <source>
        <dbReference type="Proteomes" id="UP000032568"/>
    </source>
</evidence>
<keyword evidence="11 12" id="KW-0464">Manganese</keyword>
<evidence type="ECO:0000256" key="3">
    <source>
        <dbReference type="ARBA" id="ARBA00022519"/>
    </source>
</evidence>
<keyword evidence="6 12" id="KW-0812">Transmembrane</keyword>
<sequence length="350" mass="38087">MLFLLPALFVAFFASISTIKVLLPLAPHIGLVDLPTERKNHDGAIPLIGGISIFTGVLIASSLFIEQSQLLNLYLISSAFLVFLGTLDDIYDLSVMSRIIFQGIIASILVFGAGIYISDFGEIFASGPVDIGIYGMIFTCVACIAAINAFNMVDGIDGLAGSMSIITIASVALMKLLSGQLDLILLPLVLVVAIVPFLFYNVSRRNPRGKKIFMGDAGSMFMGLTVIWLLTLETQGENASFRPVTALWVIGIPLMDMLSIMLRRIRTGSSPFKADNNHIHHIVIRAGYSSRQALIMLSLLAILFAAIGVFGEVFQVPEWFMLTGFIVLFVFYTLILSRHSKGELALSKLS</sequence>
<reference evidence="14 15" key="2">
    <citation type="journal article" date="2022" name="Mar. Drugs">
        <title>Bioassay-Guided Fractionation Leads to the Detection of Cholic Acid Generated by the Rare Thalassomonas sp.</title>
        <authorList>
            <person name="Pheiffer F."/>
            <person name="Schneider Y.K."/>
            <person name="Hansen E.H."/>
            <person name="Andersen J.H."/>
            <person name="Isaksson J."/>
            <person name="Busche T."/>
            <person name="R C."/>
            <person name="Kalinowski J."/>
            <person name="Zyl L.V."/>
            <person name="Trindade M."/>
        </authorList>
    </citation>
    <scope>NUCLEOTIDE SEQUENCE [LARGE SCALE GENOMIC DNA]</scope>
    <source>
        <strain evidence="14 15">A5K-106</strain>
    </source>
</reference>
<reference evidence="14 15" key="1">
    <citation type="journal article" date="2015" name="Genome Announc.">
        <title>Draft Genome Sequences of Marine Isolates of Thalassomonas viridans and Thalassomonas actiniarum.</title>
        <authorList>
            <person name="Olonade I."/>
            <person name="van Zyl L.J."/>
            <person name="Trindade M."/>
        </authorList>
    </citation>
    <scope>NUCLEOTIDE SEQUENCE [LARGE SCALE GENOMIC DNA]</scope>
    <source>
        <strain evidence="14 15">A5K-106</strain>
    </source>
</reference>
<dbReference type="EC" id="2.7.8.33" evidence="12"/>
<feature type="transmembrane region" description="Helical" evidence="12">
    <location>
        <begin position="71"/>
        <end position="87"/>
    </location>
</feature>
<feature type="transmembrane region" description="Helical" evidence="12">
    <location>
        <begin position="293"/>
        <end position="313"/>
    </location>
</feature>
<comment type="cofactor">
    <cofactor evidence="12 13">
        <name>Mg(2+)</name>
        <dbReference type="ChEBI" id="CHEBI:18420"/>
    </cofactor>
</comment>
<dbReference type="PANTHER" id="PTHR22926:SF3">
    <property type="entry name" value="UNDECAPRENYL-PHOSPHATE ALPHA-N-ACETYLGLUCOSAMINYL 1-PHOSPHATE TRANSFERASE"/>
    <property type="match status" value="1"/>
</dbReference>
<dbReference type="KEGG" id="tact:SG35_007735"/>
<keyword evidence="4 12" id="KW-0328">Glycosyltransferase</keyword>
<evidence type="ECO:0000256" key="9">
    <source>
        <dbReference type="ARBA" id="ARBA00022989"/>
    </source>
</evidence>
<feature type="transmembrane region" description="Helical" evidence="12">
    <location>
        <begin position="244"/>
        <end position="262"/>
    </location>
</feature>
<keyword evidence="13" id="KW-0479">Metal-binding</keyword>
<evidence type="ECO:0000313" key="14">
    <source>
        <dbReference type="EMBL" id="WDE00515.1"/>
    </source>
</evidence>
<evidence type="ECO:0000256" key="2">
    <source>
        <dbReference type="ARBA" id="ARBA00022475"/>
    </source>
</evidence>
<dbReference type="EMBL" id="CP059735">
    <property type="protein sequence ID" value="WDE00515.1"/>
    <property type="molecule type" value="Genomic_DNA"/>
</dbReference>
<dbReference type="GO" id="GO:0016757">
    <property type="term" value="F:glycosyltransferase activity"/>
    <property type="evidence" value="ECO:0007669"/>
    <property type="project" value="UniProtKB-KW"/>
</dbReference>
<evidence type="ECO:0000256" key="8">
    <source>
        <dbReference type="ARBA" id="ARBA00022985"/>
    </source>
</evidence>
<keyword evidence="2 12" id="KW-1003">Cell membrane</keyword>
<comment type="catalytic activity">
    <reaction evidence="12">
        <text>di-trans,octa-cis-undecaprenyl phosphate + UDP-N-acetyl-alpha-D-glucosamine = N-acetyl-alpha-D-glucosaminyl-di-trans,octa-cis-undecaprenyl diphosphate + UMP</text>
        <dbReference type="Rhea" id="RHEA:28090"/>
        <dbReference type="ChEBI" id="CHEBI:57705"/>
        <dbReference type="ChEBI" id="CHEBI:57865"/>
        <dbReference type="ChEBI" id="CHEBI:60392"/>
        <dbReference type="ChEBI" id="CHEBI:62959"/>
        <dbReference type="EC" id="2.7.8.33"/>
    </reaction>
</comment>
<gene>
    <name evidence="12 14" type="primary">wecA</name>
    <name evidence="14" type="ORF">SG35_007735</name>
</gene>
<evidence type="ECO:0000256" key="6">
    <source>
        <dbReference type="ARBA" id="ARBA00022692"/>
    </source>
</evidence>
<dbReference type="GO" id="GO:0036380">
    <property type="term" value="F:UDP-N-acetylglucosamine-undecaprenyl-phosphate N-acetylglucosaminephosphotransferase activity"/>
    <property type="evidence" value="ECO:0007669"/>
    <property type="project" value="UniProtKB-UniRule"/>
</dbReference>
<feature type="transmembrane region" description="Helical" evidence="12">
    <location>
        <begin position="212"/>
        <end position="232"/>
    </location>
</feature>
<comment type="similarity">
    <text evidence="12">Belongs to the glycosyltransferase 4 family. WecA subfamily.</text>
</comment>
<dbReference type="GO" id="GO:0000287">
    <property type="term" value="F:magnesium ion binding"/>
    <property type="evidence" value="ECO:0007669"/>
    <property type="project" value="InterPro"/>
</dbReference>
<dbReference type="GO" id="GO:0009276">
    <property type="term" value="C:Gram-negative-bacterium-type cell wall"/>
    <property type="evidence" value="ECO:0007669"/>
    <property type="project" value="InterPro"/>
</dbReference>
<feature type="transmembrane region" description="Helical" evidence="12">
    <location>
        <begin position="44"/>
        <end position="65"/>
    </location>
</feature>
<dbReference type="NCBIfam" id="TIGR02380">
    <property type="entry name" value="ECA_wecA"/>
    <property type="match status" value="1"/>
</dbReference>
<feature type="transmembrane region" description="Helical" evidence="12">
    <location>
        <begin position="123"/>
        <end position="147"/>
    </location>
</feature>
<dbReference type="InterPro" id="IPR000715">
    <property type="entry name" value="Glycosyl_transferase_4"/>
</dbReference>
<dbReference type="GO" id="GO:0071555">
    <property type="term" value="P:cell wall organization"/>
    <property type="evidence" value="ECO:0007669"/>
    <property type="project" value="TreeGrafter"/>
</dbReference>
<evidence type="ECO:0000256" key="5">
    <source>
        <dbReference type="ARBA" id="ARBA00022679"/>
    </source>
</evidence>
<evidence type="ECO:0000256" key="11">
    <source>
        <dbReference type="ARBA" id="ARBA00023211"/>
    </source>
</evidence>
<dbReference type="Proteomes" id="UP000032568">
    <property type="component" value="Chromosome"/>
</dbReference>
<organism evidence="14 15">
    <name type="scientific">Thalassomonas actiniarum</name>
    <dbReference type="NCBI Taxonomy" id="485447"/>
    <lineage>
        <taxon>Bacteria</taxon>
        <taxon>Pseudomonadati</taxon>
        <taxon>Pseudomonadota</taxon>
        <taxon>Gammaproteobacteria</taxon>
        <taxon>Alteromonadales</taxon>
        <taxon>Colwelliaceae</taxon>
        <taxon>Thalassomonas</taxon>
    </lineage>
</organism>
<keyword evidence="5 12" id="KW-0808">Transferase</keyword>
<comment type="cofactor">
    <cofactor evidence="12">
        <name>Mn(2+)</name>
        <dbReference type="ChEBI" id="CHEBI:29035"/>
    </cofactor>
</comment>
<dbReference type="CDD" id="cd06853">
    <property type="entry name" value="GT_WecA_like"/>
    <property type="match status" value="1"/>
</dbReference>
<dbReference type="RefSeq" id="WP_044830691.1">
    <property type="nucleotide sequence ID" value="NZ_CP059735.1"/>
</dbReference>
<keyword evidence="15" id="KW-1185">Reference proteome</keyword>
<feature type="transmembrane region" description="Helical" evidence="12">
    <location>
        <begin position="99"/>
        <end position="117"/>
    </location>
</feature>
<keyword evidence="10 12" id="KW-0472">Membrane</keyword>
<evidence type="ECO:0000256" key="7">
    <source>
        <dbReference type="ARBA" id="ARBA00022842"/>
    </source>
</evidence>
<name>A0AAE9YUE7_9GAMM</name>